<dbReference type="Proteomes" id="UP000284841">
    <property type="component" value="Unassembled WGS sequence"/>
</dbReference>
<evidence type="ECO:0008006" key="3">
    <source>
        <dbReference type="Google" id="ProtNLM"/>
    </source>
</evidence>
<evidence type="ECO:0000313" key="1">
    <source>
        <dbReference type="EMBL" id="RHJ88755.1"/>
    </source>
</evidence>
<evidence type="ECO:0000313" key="2">
    <source>
        <dbReference type="Proteomes" id="UP000284841"/>
    </source>
</evidence>
<dbReference type="AlphaFoldDB" id="A0A415E5E8"/>
<gene>
    <name evidence="1" type="ORF">DW099_08110</name>
</gene>
<name>A0A415E5E8_9FIRM</name>
<comment type="caution">
    <text evidence="1">The sequence shown here is derived from an EMBL/GenBank/DDBJ whole genome shotgun (WGS) entry which is preliminary data.</text>
</comment>
<proteinExistence type="predicted"/>
<dbReference type="EMBL" id="QRMS01000002">
    <property type="protein sequence ID" value="RHJ88755.1"/>
    <property type="molecule type" value="Genomic_DNA"/>
</dbReference>
<accession>A0A415E5E8</accession>
<reference evidence="1 2" key="1">
    <citation type="submission" date="2018-08" db="EMBL/GenBank/DDBJ databases">
        <title>A genome reference for cultivated species of the human gut microbiota.</title>
        <authorList>
            <person name="Zou Y."/>
            <person name="Xue W."/>
            <person name="Luo G."/>
        </authorList>
    </citation>
    <scope>NUCLEOTIDE SEQUENCE [LARGE SCALE GENOMIC DNA]</scope>
    <source>
        <strain evidence="1 2">AM07-24</strain>
    </source>
</reference>
<keyword evidence="2" id="KW-1185">Reference proteome</keyword>
<dbReference type="STRING" id="1776384.GCA_900086585_03964"/>
<sequence>MRRNASKKNFIEALTSERKNKELPEECNFFGKLIGSWKIDYIDNTTSVVRKGEWHFSWVLEGMAIQDVIVLPGFEYGTTLRVFNPDTRGWDVAYCFTGKIMRFEARKQGDRIVLTNTEDDRRKWVFAKIEDKRFHWQDVVVKDDGKWHVNFDLYAERME</sequence>
<organism evidence="1 2">
    <name type="scientific">Emergencia timonensis</name>
    <dbReference type="NCBI Taxonomy" id="1776384"/>
    <lineage>
        <taxon>Bacteria</taxon>
        <taxon>Bacillati</taxon>
        <taxon>Bacillota</taxon>
        <taxon>Clostridia</taxon>
        <taxon>Peptostreptococcales</taxon>
        <taxon>Anaerovoracaceae</taxon>
        <taxon>Emergencia</taxon>
    </lineage>
</organism>
<protein>
    <recommendedName>
        <fullName evidence="3">DUF1579 domain-containing protein</fullName>
    </recommendedName>
</protein>
<dbReference type="OrthoDB" id="9814791at2"/>